<dbReference type="InterPro" id="IPR001296">
    <property type="entry name" value="Glyco_trans_1"/>
</dbReference>
<accession>A0A9D0Z0L0</accession>
<proteinExistence type="predicted"/>
<dbReference type="Proteomes" id="UP000886796">
    <property type="component" value="Unassembled WGS sequence"/>
</dbReference>
<name>A0A9D0Z0L0_9FIRM</name>
<dbReference type="AlphaFoldDB" id="A0A9D0Z0L0"/>
<sequence length="388" mass="44153">MGKNILILTCVSGFLDKFQKDNVAILQKLGYTIYYASNMNVPHYLFDPEEFSRMGIIPCHIPIERSPFMVRNNEKALRELVRLVMEKDISAIHCHAPVGGMLGRLTGRICNRMGHPVKVIYTAHGFHFYRGAPLVNNTVYREAERLLAHDTDVLITINREDFESSQRMHLKKGGKRYQIPGVGVDMAHFCPMEPAQRLTRRKKLGLEGKTFFVSVGELNENKNHIVVLRALKQMKDSGKDISNLVYGICGDGFFRERMEGWIQEMGLSSQVILFGYQKDVRPFVGCADAMIFPSRREGLGMAAVEALSMGIPVIAADNRGTREYMKHRENGYVCRWNDVAGFVSGMEYIMGLDSQSRSEMSLQCRQSVYGFRKQWAKQVMEGIYQDVL</sequence>
<evidence type="ECO:0000259" key="2">
    <source>
        <dbReference type="Pfam" id="PF13579"/>
    </source>
</evidence>
<dbReference type="GO" id="GO:0016757">
    <property type="term" value="F:glycosyltransferase activity"/>
    <property type="evidence" value="ECO:0007669"/>
    <property type="project" value="InterPro"/>
</dbReference>
<dbReference type="Pfam" id="PF00534">
    <property type="entry name" value="Glycos_transf_1"/>
    <property type="match status" value="1"/>
</dbReference>
<reference evidence="3" key="2">
    <citation type="journal article" date="2021" name="PeerJ">
        <title>Extensive microbial diversity within the chicken gut microbiome revealed by metagenomics and culture.</title>
        <authorList>
            <person name="Gilroy R."/>
            <person name="Ravi A."/>
            <person name="Getino M."/>
            <person name="Pursley I."/>
            <person name="Horton D.L."/>
            <person name="Alikhan N.F."/>
            <person name="Baker D."/>
            <person name="Gharbi K."/>
            <person name="Hall N."/>
            <person name="Watson M."/>
            <person name="Adriaenssens E.M."/>
            <person name="Foster-Nyarko E."/>
            <person name="Jarju S."/>
            <person name="Secka A."/>
            <person name="Antonio M."/>
            <person name="Oren A."/>
            <person name="Chaudhuri R.R."/>
            <person name="La Ragione R."/>
            <person name="Hildebrand F."/>
            <person name="Pallen M.J."/>
        </authorList>
    </citation>
    <scope>NUCLEOTIDE SEQUENCE</scope>
    <source>
        <strain evidence="3">13361</strain>
    </source>
</reference>
<dbReference type="InterPro" id="IPR050194">
    <property type="entry name" value="Glycosyltransferase_grp1"/>
</dbReference>
<feature type="domain" description="Glycosyl transferase family 1" evidence="1">
    <location>
        <begin position="200"/>
        <end position="358"/>
    </location>
</feature>
<evidence type="ECO:0000313" key="4">
    <source>
        <dbReference type="Proteomes" id="UP000886796"/>
    </source>
</evidence>
<dbReference type="InterPro" id="IPR028098">
    <property type="entry name" value="Glyco_trans_4-like_N"/>
</dbReference>
<feature type="domain" description="Glycosyltransferase subfamily 4-like N-terminal" evidence="2">
    <location>
        <begin position="70"/>
        <end position="160"/>
    </location>
</feature>
<dbReference type="EMBL" id="DVFK01000008">
    <property type="protein sequence ID" value="HIQ66959.1"/>
    <property type="molecule type" value="Genomic_DNA"/>
</dbReference>
<dbReference type="SUPFAM" id="SSF53756">
    <property type="entry name" value="UDP-Glycosyltransferase/glycogen phosphorylase"/>
    <property type="match status" value="1"/>
</dbReference>
<comment type="caution">
    <text evidence="3">The sequence shown here is derived from an EMBL/GenBank/DDBJ whole genome shotgun (WGS) entry which is preliminary data.</text>
</comment>
<evidence type="ECO:0000259" key="1">
    <source>
        <dbReference type="Pfam" id="PF00534"/>
    </source>
</evidence>
<gene>
    <name evidence="3" type="ORF">IAB74_00410</name>
</gene>
<organism evidence="3 4">
    <name type="scientific">Candidatus Faecousia excrementigallinarum</name>
    <dbReference type="NCBI Taxonomy" id="2840806"/>
    <lineage>
        <taxon>Bacteria</taxon>
        <taxon>Bacillati</taxon>
        <taxon>Bacillota</taxon>
        <taxon>Clostridia</taxon>
        <taxon>Eubacteriales</taxon>
        <taxon>Oscillospiraceae</taxon>
        <taxon>Faecousia</taxon>
    </lineage>
</organism>
<evidence type="ECO:0000313" key="3">
    <source>
        <dbReference type="EMBL" id="HIQ66959.1"/>
    </source>
</evidence>
<dbReference type="Gene3D" id="3.40.50.2000">
    <property type="entry name" value="Glycogen Phosphorylase B"/>
    <property type="match status" value="2"/>
</dbReference>
<reference evidence="3" key="1">
    <citation type="submission" date="2020-10" db="EMBL/GenBank/DDBJ databases">
        <authorList>
            <person name="Gilroy R."/>
        </authorList>
    </citation>
    <scope>NUCLEOTIDE SEQUENCE</scope>
    <source>
        <strain evidence="3">13361</strain>
    </source>
</reference>
<dbReference type="Pfam" id="PF13579">
    <property type="entry name" value="Glyco_trans_4_4"/>
    <property type="match status" value="1"/>
</dbReference>
<dbReference type="PANTHER" id="PTHR45947:SF3">
    <property type="entry name" value="SULFOQUINOVOSYL TRANSFERASE SQD2"/>
    <property type="match status" value="1"/>
</dbReference>
<dbReference type="PANTHER" id="PTHR45947">
    <property type="entry name" value="SULFOQUINOVOSYL TRANSFERASE SQD2"/>
    <property type="match status" value="1"/>
</dbReference>
<protein>
    <submittedName>
        <fullName evidence="3">Glycosyltransferase</fullName>
    </submittedName>
</protein>